<dbReference type="SUPFAM" id="SSF55874">
    <property type="entry name" value="ATPase domain of HSP90 chaperone/DNA topoisomerase II/histidine kinase"/>
    <property type="match status" value="1"/>
</dbReference>
<feature type="domain" description="Histidine kinase/HSP90-like ATPase" evidence="2">
    <location>
        <begin position="18"/>
        <end position="136"/>
    </location>
</feature>
<evidence type="ECO:0000256" key="1">
    <source>
        <dbReference type="ARBA" id="ARBA00022527"/>
    </source>
</evidence>
<accession>A0A5P2CUF8</accession>
<name>A0A5P2CUF8_STRVZ</name>
<dbReference type="EMBL" id="CP029191">
    <property type="protein sequence ID" value="QES45637.1"/>
    <property type="molecule type" value="Genomic_DNA"/>
</dbReference>
<evidence type="ECO:0000259" key="2">
    <source>
        <dbReference type="Pfam" id="PF13581"/>
    </source>
</evidence>
<keyword evidence="3" id="KW-0547">Nucleotide-binding</keyword>
<dbReference type="InterPro" id="IPR050267">
    <property type="entry name" value="Anti-sigma-factor_SerPK"/>
</dbReference>
<dbReference type="Proteomes" id="UP000324015">
    <property type="component" value="Chromosome"/>
</dbReference>
<sequence>MTSLGPAEPPAAPLLECPFTQDDLPRLRMLVDQYADREGLPEPQRGDFIVAVDAVATNAITHAGGGGTLTLRRVDGHLECHIRDSGPGFTADAIPPLAPGVGVPGEGRGRGLWLARHVTEYLKVSTGSIGAVVTLAMRLPH</sequence>
<reference evidence="3 4" key="1">
    <citation type="submission" date="2018-05" db="EMBL/GenBank/DDBJ databases">
        <title>Streptomyces venezuelae.</title>
        <authorList>
            <person name="Kim W."/>
            <person name="Lee N."/>
            <person name="Cho B.-K."/>
        </authorList>
    </citation>
    <scope>NUCLEOTIDE SEQUENCE [LARGE SCALE GENOMIC DNA]</scope>
    <source>
        <strain evidence="3 4">ATCC 14585</strain>
    </source>
</reference>
<proteinExistence type="predicted"/>
<gene>
    <name evidence="3" type="ORF">DEJ49_35770</name>
</gene>
<dbReference type="GO" id="GO:0004674">
    <property type="term" value="F:protein serine/threonine kinase activity"/>
    <property type="evidence" value="ECO:0007669"/>
    <property type="project" value="UniProtKB-KW"/>
</dbReference>
<dbReference type="AlphaFoldDB" id="A0A5P2CUF8"/>
<protein>
    <submittedName>
        <fullName evidence="3">ATP-binding protein</fullName>
    </submittedName>
</protein>
<dbReference type="GO" id="GO:0005524">
    <property type="term" value="F:ATP binding"/>
    <property type="evidence" value="ECO:0007669"/>
    <property type="project" value="UniProtKB-KW"/>
</dbReference>
<keyword evidence="1" id="KW-0723">Serine/threonine-protein kinase</keyword>
<dbReference type="InterPro" id="IPR036890">
    <property type="entry name" value="HATPase_C_sf"/>
</dbReference>
<dbReference type="InterPro" id="IPR003594">
    <property type="entry name" value="HATPase_dom"/>
</dbReference>
<dbReference type="CDD" id="cd16936">
    <property type="entry name" value="HATPase_RsbW-like"/>
    <property type="match status" value="1"/>
</dbReference>
<keyword evidence="3" id="KW-0067">ATP-binding</keyword>
<keyword evidence="1" id="KW-0808">Transferase</keyword>
<dbReference type="RefSeq" id="WP_150187935.1">
    <property type="nucleotide sequence ID" value="NZ_CP029191.1"/>
</dbReference>
<keyword evidence="1" id="KW-0418">Kinase</keyword>
<evidence type="ECO:0000313" key="4">
    <source>
        <dbReference type="Proteomes" id="UP000324015"/>
    </source>
</evidence>
<dbReference type="Gene3D" id="3.30.565.10">
    <property type="entry name" value="Histidine kinase-like ATPase, C-terminal domain"/>
    <property type="match status" value="1"/>
</dbReference>
<organism evidence="3 4">
    <name type="scientific">Streptomyces venezuelae</name>
    <dbReference type="NCBI Taxonomy" id="54571"/>
    <lineage>
        <taxon>Bacteria</taxon>
        <taxon>Bacillati</taxon>
        <taxon>Actinomycetota</taxon>
        <taxon>Actinomycetes</taxon>
        <taxon>Kitasatosporales</taxon>
        <taxon>Streptomycetaceae</taxon>
        <taxon>Streptomyces</taxon>
    </lineage>
</organism>
<dbReference type="Pfam" id="PF13581">
    <property type="entry name" value="HATPase_c_2"/>
    <property type="match status" value="1"/>
</dbReference>
<dbReference type="PANTHER" id="PTHR35526:SF3">
    <property type="entry name" value="ANTI-SIGMA-F FACTOR RSBW"/>
    <property type="match status" value="1"/>
</dbReference>
<dbReference type="PANTHER" id="PTHR35526">
    <property type="entry name" value="ANTI-SIGMA-F FACTOR RSBW-RELATED"/>
    <property type="match status" value="1"/>
</dbReference>
<evidence type="ECO:0000313" key="3">
    <source>
        <dbReference type="EMBL" id="QES45637.1"/>
    </source>
</evidence>